<accession>A0ABZ0UW14</accession>
<dbReference type="InterPro" id="IPR036097">
    <property type="entry name" value="HisK_dim/P_sf"/>
</dbReference>
<dbReference type="PROSITE" id="PS50109">
    <property type="entry name" value="HIS_KIN"/>
    <property type="match status" value="1"/>
</dbReference>
<feature type="domain" description="Histidine kinase" evidence="5">
    <location>
        <begin position="320"/>
        <end position="484"/>
    </location>
</feature>
<keyword evidence="4" id="KW-0175">Coiled coil</keyword>
<name>A0ABZ0UW14_9RICK</name>
<dbReference type="InterPro" id="IPR004358">
    <property type="entry name" value="Sig_transdc_His_kin-like_C"/>
</dbReference>
<dbReference type="Pfam" id="PF02518">
    <property type="entry name" value="HATPase_c"/>
    <property type="match status" value="1"/>
</dbReference>
<feature type="coiled-coil region" evidence="4">
    <location>
        <begin position="128"/>
        <end position="155"/>
    </location>
</feature>
<organism evidence="6 7">
    <name type="scientific">Candidatus Trichorickettsia mobilis</name>
    <dbReference type="NCBI Taxonomy" id="1346319"/>
    <lineage>
        <taxon>Bacteria</taxon>
        <taxon>Pseudomonadati</taxon>
        <taxon>Pseudomonadota</taxon>
        <taxon>Alphaproteobacteria</taxon>
        <taxon>Rickettsiales</taxon>
        <taxon>Rickettsiaceae</taxon>
        <taxon>Rickettsieae</taxon>
        <taxon>Candidatus Trichorickettsia</taxon>
    </lineage>
</organism>
<dbReference type="Gene3D" id="3.30.450.20">
    <property type="entry name" value="PAS domain"/>
    <property type="match status" value="1"/>
</dbReference>
<dbReference type="Gene3D" id="1.10.287.130">
    <property type="match status" value="1"/>
</dbReference>
<evidence type="ECO:0000256" key="1">
    <source>
        <dbReference type="ARBA" id="ARBA00000085"/>
    </source>
</evidence>
<dbReference type="EMBL" id="CP112932">
    <property type="protein sequence ID" value="WPY00817.1"/>
    <property type="molecule type" value="Genomic_DNA"/>
</dbReference>
<dbReference type="RefSeq" id="WP_323737649.1">
    <property type="nucleotide sequence ID" value="NZ_CP112932.1"/>
</dbReference>
<evidence type="ECO:0000256" key="2">
    <source>
        <dbReference type="ARBA" id="ARBA00012438"/>
    </source>
</evidence>
<dbReference type="SUPFAM" id="SSF55785">
    <property type="entry name" value="PYP-like sensor domain (PAS domain)"/>
    <property type="match status" value="1"/>
</dbReference>
<dbReference type="Proteomes" id="UP001326613">
    <property type="component" value="Chromosome"/>
</dbReference>
<protein>
    <recommendedName>
        <fullName evidence="2">histidine kinase</fullName>
        <ecNumber evidence="2">2.7.13.3</ecNumber>
    </recommendedName>
</protein>
<evidence type="ECO:0000256" key="3">
    <source>
        <dbReference type="ARBA" id="ARBA00022553"/>
    </source>
</evidence>
<proteinExistence type="predicted"/>
<dbReference type="InterPro" id="IPR003661">
    <property type="entry name" value="HisK_dim/P_dom"/>
</dbReference>
<evidence type="ECO:0000259" key="5">
    <source>
        <dbReference type="PROSITE" id="PS50109"/>
    </source>
</evidence>
<dbReference type="Gene3D" id="3.30.565.10">
    <property type="entry name" value="Histidine kinase-like ATPase, C-terminal domain"/>
    <property type="match status" value="1"/>
</dbReference>
<dbReference type="InterPro" id="IPR005467">
    <property type="entry name" value="His_kinase_dom"/>
</dbReference>
<dbReference type="InterPro" id="IPR036890">
    <property type="entry name" value="HATPase_C_sf"/>
</dbReference>
<dbReference type="EC" id="2.7.13.3" evidence="2"/>
<dbReference type="PANTHER" id="PTHR43065:SF48">
    <property type="entry name" value="HISTIDINE KINASE"/>
    <property type="match status" value="1"/>
</dbReference>
<dbReference type="PRINTS" id="PR00344">
    <property type="entry name" value="BCTRLSENSOR"/>
</dbReference>
<keyword evidence="6" id="KW-0418">Kinase</keyword>
<dbReference type="CDD" id="cd00082">
    <property type="entry name" value="HisKA"/>
    <property type="match status" value="1"/>
</dbReference>
<keyword evidence="6" id="KW-0808">Transferase</keyword>
<dbReference type="PANTHER" id="PTHR43065">
    <property type="entry name" value="SENSOR HISTIDINE KINASE"/>
    <property type="match status" value="1"/>
</dbReference>
<dbReference type="InterPro" id="IPR003594">
    <property type="entry name" value="HATPase_dom"/>
</dbReference>
<reference evidence="6 7" key="1">
    <citation type="submission" date="2022-10" db="EMBL/GenBank/DDBJ databases">
        <title>Host association and intracellularity evolved multiple times independently in the Rickettsiales.</title>
        <authorList>
            <person name="Castelli M."/>
            <person name="Nardi T."/>
            <person name="Gammuto L."/>
            <person name="Bellinzona G."/>
            <person name="Sabaneyeva E."/>
            <person name="Potekhin A."/>
            <person name="Serra V."/>
            <person name="Petroni G."/>
            <person name="Sassera D."/>
        </authorList>
    </citation>
    <scope>NUCLEOTIDE SEQUENCE [LARGE SCALE GENOMIC DNA]</scope>
    <source>
        <strain evidence="6 7">Kr 154-4</strain>
    </source>
</reference>
<keyword evidence="3" id="KW-0597">Phosphoprotein</keyword>
<sequence length="488" mass="54727">MKYKILSHVESFSLLLATLESTADGILVVDNTGKILGYNKRFIDLWHIPPEVEQQENDEPALNYVLSQLIDPVSFVEKVKELYKDLTKESFDTLLFKDGRIFERYSIPQQIEGKIVGRVWSFRDVTEKVKAIRQLEQYKENLEHLVNERTQELVTALDTLKQNQLQLIQSEKMASLGQLITGIAHEVNTPLGAIIAGIGEIEKYYSSSTQVDVEFLNLAESEKTIYHDLCTQILSFNYAGQSTKERRSAAKLISEKLVANGFDLSSTLSKDLASMGFTDQNMDGVLSILKNPNGNYVIEFLKQFGINYLHIKNIKVAGSRISSLVSALRSYSRADAGTITETDICNDIDTTITILHNKLKYGINVITNYQPLPKFLCRAEQLIQVWTNILNNAIYSMKGNGQIIITTSLQENNIIVEFEDNGPGISPELIPRIFEPYFTTKPRGEGIGIGLTICQKIIKTHNGQITFTSRPGATCFKITLPVIASVTT</sequence>
<keyword evidence="7" id="KW-1185">Reference proteome</keyword>
<dbReference type="SUPFAM" id="SSF47384">
    <property type="entry name" value="Homodimeric domain of signal transducing histidine kinase"/>
    <property type="match status" value="1"/>
</dbReference>
<dbReference type="InterPro" id="IPR035965">
    <property type="entry name" value="PAS-like_dom_sf"/>
</dbReference>
<gene>
    <name evidence="6" type="ORF">Trichorick_00705</name>
</gene>
<evidence type="ECO:0000313" key="6">
    <source>
        <dbReference type="EMBL" id="WPY00817.1"/>
    </source>
</evidence>
<dbReference type="GO" id="GO:0016301">
    <property type="term" value="F:kinase activity"/>
    <property type="evidence" value="ECO:0007669"/>
    <property type="project" value="UniProtKB-KW"/>
</dbReference>
<comment type="catalytic activity">
    <reaction evidence="1">
        <text>ATP + protein L-histidine = ADP + protein N-phospho-L-histidine.</text>
        <dbReference type="EC" id="2.7.13.3"/>
    </reaction>
</comment>
<dbReference type="SMART" id="SM00387">
    <property type="entry name" value="HATPase_c"/>
    <property type="match status" value="1"/>
</dbReference>
<evidence type="ECO:0000256" key="4">
    <source>
        <dbReference type="SAM" id="Coils"/>
    </source>
</evidence>
<evidence type="ECO:0000313" key="7">
    <source>
        <dbReference type="Proteomes" id="UP001326613"/>
    </source>
</evidence>
<dbReference type="SUPFAM" id="SSF55874">
    <property type="entry name" value="ATPase domain of HSP90 chaperone/DNA topoisomerase II/histidine kinase"/>
    <property type="match status" value="1"/>
</dbReference>